<dbReference type="KEGG" id="ahm:TL08_06710"/>
<dbReference type="RefSeq" id="WP_084642648.1">
    <property type="nucleotide sequence ID" value="NZ_CP014859.1"/>
</dbReference>
<sequence length="92" mass="10148">MISMTVLRSLLAEAGVPGVGEETEEQADELVIDSFALVWFLYVLEERHGVWVDPRDEELTELTSIASLHDYLLRAGRRASEIRAGSGVQSGC</sequence>
<keyword evidence="2" id="KW-1185">Reference proteome</keyword>
<dbReference type="EMBL" id="CP014859">
    <property type="protein sequence ID" value="AOS62166.1"/>
    <property type="molecule type" value="Genomic_DNA"/>
</dbReference>
<dbReference type="SUPFAM" id="SSF47336">
    <property type="entry name" value="ACP-like"/>
    <property type="match status" value="1"/>
</dbReference>
<evidence type="ECO:0000313" key="2">
    <source>
        <dbReference type="Proteomes" id="UP000095210"/>
    </source>
</evidence>
<dbReference type="AlphaFoldDB" id="A0AAC9HNS3"/>
<dbReference type="InterPro" id="IPR036736">
    <property type="entry name" value="ACP-like_sf"/>
</dbReference>
<gene>
    <name evidence="1" type="ORF">TL08_06710</name>
</gene>
<protein>
    <submittedName>
        <fullName evidence="1">Uncharacterized protein</fullName>
    </submittedName>
</protein>
<accession>A0AAC9HNS3</accession>
<name>A0AAC9HNS3_9PSEU</name>
<reference evidence="2" key="1">
    <citation type="submission" date="2016-03" db="EMBL/GenBank/DDBJ databases">
        <title>Complete genome sequence of the type strain Actinoalloteichus hymeniacidonis DSM 45092.</title>
        <authorList>
            <person name="Schaffert L."/>
            <person name="Albersmeier A."/>
            <person name="Winkler A."/>
            <person name="Kalinowski J."/>
            <person name="Zotchev S."/>
            <person name="Ruckert C."/>
        </authorList>
    </citation>
    <scope>NUCLEOTIDE SEQUENCE [LARGE SCALE GENOMIC DNA]</scope>
    <source>
        <strain evidence="2">HPA177(T) (DSM 45092(T))</strain>
    </source>
</reference>
<evidence type="ECO:0000313" key="1">
    <source>
        <dbReference type="EMBL" id="AOS62166.1"/>
    </source>
</evidence>
<organism evidence="1 2">
    <name type="scientific">Actinoalloteichus hymeniacidonis</name>
    <dbReference type="NCBI Taxonomy" id="340345"/>
    <lineage>
        <taxon>Bacteria</taxon>
        <taxon>Bacillati</taxon>
        <taxon>Actinomycetota</taxon>
        <taxon>Actinomycetes</taxon>
        <taxon>Pseudonocardiales</taxon>
        <taxon>Pseudonocardiaceae</taxon>
        <taxon>Actinoalloteichus</taxon>
    </lineage>
</organism>
<dbReference type="Gene3D" id="1.10.1200.10">
    <property type="entry name" value="ACP-like"/>
    <property type="match status" value="1"/>
</dbReference>
<dbReference type="Proteomes" id="UP000095210">
    <property type="component" value="Chromosome"/>
</dbReference>
<proteinExistence type="predicted"/>